<protein>
    <submittedName>
        <fullName evidence="1">Uncharacterized protein</fullName>
    </submittedName>
</protein>
<reference evidence="1 2" key="1">
    <citation type="journal article" date="2011" name="J. Bacteriol.">
        <title>Whole-genome sequences of two Borrelia afzelii and two Borrelia garinii Lyme disease agent isolates.</title>
        <authorList>
            <person name="Casjens S.R."/>
            <person name="Mongodin E.F."/>
            <person name="Qiu W.-G."/>
            <person name="Dunn J.J."/>
            <person name="Luft B.J."/>
            <person name="Fraser-Liggett C.M."/>
            <person name="Schutzer S.E."/>
        </authorList>
    </citation>
    <scope>NUCLEOTIDE SEQUENCE [LARGE SCALE GENOMIC DNA]</scope>
    <source>
        <strain evidence="1 2">PBr</strain>
    </source>
</reference>
<evidence type="ECO:0000313" key="2">
    <source>
        <dbReference type="Proteomes" id="UP000006103"/>
    </source>
</evidence>
<keyword evidence="2" id="KW-1185">Reference proteome</keyword>
<geneLocation type="plasmid" evidence="1 2">
    <name>PBr_lp28-4</name>
</geneLocation>
<keyword evidence="1" id="KW-0614">Plasmid</keyword>
<dbReference type="EMBL" id="CP001304">
    <property type="protein sequence ID" value="ACL34613.1"/>
    <property type="molecule type" value="Genomic_DNA"/>
</dbReference>
<sequence length="38" mass="4367">MPLKPSAYIYYTKAPNESTFFTITIDTPNFGSPHTWDN</sequence>
<dbReference type="Proteomes" id="UP000006103">
    <property type="component" value="Plasmid PBr_lp28-4"/>
</dbReference>
<gene>
    <name evidence="1" type="ORF">BGAPBR_I0028</name>
</gene>
<name>B8F107_BORGR</name>
<accession>B8F107</accession>
<dbReference type="AlphaFoldDB" id="B8F107"/>
<proteinExistence type="predicted"/>
<evidence type="ECO:0000313" key="1">
    <source>
        <dbReference type="EMBL" id="ACL34613.1"/>
    </source>
</evidence>
<organism evidence="1 2">
    <name type="scientific">Borreliella garinii PBr</name>
    <dbReference type="NCBI Taxonomy" id="498743"/>
    <lineage>
        <taxon>Bacteria</taxon>
        <taxon>Pseudomonadati</taxon>
        <taxon>Spirochaetota</taxon>
        <taxon>Spirochaetia</taxon>
        <taxon>Spirochaetales</taxon>
        <taxon>Borreliaceae</taxon>
        <taxon>Borreliella</taxon>
    </lineage>
</organism>